<dbReference type="Proteomes" id="UP001458880">
    <property type="component" value="Unassembled WGS sequence"/>
</dbReference>
<evidence type="ECO:0000313" key="1">
    <source>
        <dbReference type="EMBL" id="KAK9679527.1"/>
    </source>
</evidence>
<protein>
    <submittedName>
        <fullName evidence="1">Uncharacterized protein</fullName>
    </submittedName>
</protein>
<evidence type="ECO:0000313" key="2">
    <source>
        <dbReference type="Proteomes" id="UP001458880"/>
    </source>
</evidence>
<reference evidence="1 2" key="1">
    <citation type="journal article" date="2024" name="BMC Genomics">
        <title>De novo assembly and annotation of Popillia japonica's genome with initial clues to its potential as an invasive pest.</title>
        <authorList>
            <person name="Cucini C."/>
            <person name="Boschi S."/>
            <person name="Funari R."/>
            <person name="Cardaioli E."/>
            <person name="Iannotti N."/>
            <person name="Marturano G."/>
            <person name="Paoli F."/>
            <person name="Bruttini M."/>
            <person name="Carapelli A."/>
            <person name="Frati F."/>
            <person name="Nardi F."/>
        </authorList>
    </citation>
    <scope>NUCLEOTIDE SEQUENCE [LARGE SCALE GENOMIC DNA]</scope>
    <source>
        <strain evidence="1">DMR45628</strain>
    </source>
</reference>
<dbReference type="EMBL" id="JASPKY010001015">
    <property type="protein sequence ID" value="KAK9679527.1"/>
    <property type="molecule type" value="Genomic_DNA"/>
</dbReference>
<sequence length="97" mass="11163">MTDSNHMGENHCEPVGKCSLIRILERTEDMEGSISKSTYHECILVHELLHCHMNFLDVAEPSLEQVHYDVAEHALLETLAKSLIMAKYNIGFDWFMN</sequence>
<comment type="caution">
    <text evidence="1">The sequence shown here is derived from an EMBL/GenBank/DDBJ whole genome shotgun (WGS) entry which is preliminary data.</text>
</comment>
<name>A0AAW1HSS8_POPJA</name>
<organism evidence="1 2">
    <name type="scientific">Popillia japonica</name>
    <name type="common">Japanese beetle</name>
    <dbReference type="NCBI Taxonomy" id="7064"/>
    <lineage>
        <taxon>Eukaryota</taxon>
        <taxon>Metazoa</taxon>
        <taxon>Ecdysozoa</taxon>
        <taxon>Arthropoda</taxon>
        <taxon>Hexapoda</taxon>
        <taxon>Insecta</taxon>
        <taxon>Pterygota</taxon>
        <taxon>Neoptera</taxon>
        <taxon>Endopterygota</taxon>
        <taxon>Coleoptera</taxon>
        <taxon>Polyphaga</taxon>
        <taxon>Scarabaeiformia</taxon>
        <taxon>Scarabaeidae</taxon>
        <taxon>Rutelinae</taxon>
        <taxon>Popillia</taxon>
    </lineage>
</organism>
<keyword evidence="2" id="KW-1185">Reference proteome</keyword>
<accession>A0AAW1HSS8</accession>
<gene>
    <name evidence="1" type="ORF">QE152_g39995</name>
</gene>
<proteinExistence type="predicted"/>
<dbReference type="AlphaFoldDB" id="A0AAW1HSS8"/>